<reference evidence="2" key="1">
    <citation type="journal article" date="2019" name="Sci. Rep.">
        <title>Draft genome of Tanacetum cinerariifolium, the natural source of mosquito coil.</title>
        <authorList>
            <person name="Yamashiro T."/>
            <person name="Shiraishi A."/>
            <person name="Satake H."/>
            <person name="Nakayama K."/>
        </authorList>
    </citation>
    <scope>NUCLEOTIDE SEQUENCE</scope>
</reference>
<feature type="compositionally biased region" description="Low complexity" evidence="1">
    <location>
        <begin position="106"/>
        <end position="119"/>
    </location>
</feature>
<comment type="caution">
    <text evidence="2">The sequence shown here is derived from an EMBL/GenBank/DDBJ whole genome shotgun (WGS) entry which is preliminary data.</text>
</comment>
<evidence type="ECO:0000256" key="1">
    <source>
        <dbReference type="SAM" id="MobiDB-lite"/>
    </source>
</evidence>
<organism evidence="2">
    <name type="scientific">Tanacetum cinerariifolium</name>
    <name type="common">Dalmatian daisy</name>
    <name type="synonym">Chrysanthemum cinerariifolium</name>
    <dbReference type="NCBI Taxonomy" id="118510"/>
    <lineage>
        <taxon>Eukaryota</taxon>
        <taxon>Viridiplantae</taxon>
        <taxon>Streptophyta</taxon>
        <taxon>Embryophyta</taxon>
        <taxon>Tracheophyta</taxon>
        <taxon>Spermatophyta</taxon>
        <taxon>Magnoliopsida</taxon>
        <taxon>eudicotyledons</taxon>
        <taxon>Gunneridae</taxon>
        <taxon>Pentapetalae</taxon>
        <taxon>asterids</taxon>
        <taxon>campanulids</taxon>
        <taxon>Asterales</taxon>
        <taxon>Asteraceae</taxon>
        <taxon>Asteroideae</taxon>
        <taxon>Anthemideae</taxon>
        <taxon>Anthemidinae</taxon>
        <taxon>Tanacetum</taxon>
    </lineage>
</organism>
<feature type="region of interest" description="Disordered" evidence="1">
    <location>
        <begin position="106"/>
        <end position="154"/>
    </location>
</feature>
<proteinExistence type="predicted"/>
<feature type="compositionally biased region" description="Basic and acidic residues" evidence="1">
    <location>
        <begin position="120"/>
        <end position="138"/>
    </location>
</feature>
<accession>A0A6L2J2X5</accession>
<feature type="compositionally biased region" description="Low complexity" evidence="1">
    <location>
        <begin position="145"/>
        <end position="154"/>
    </location>
</feature>
<dbReference type="EMBL" id="BKCJ010000192">
    <property type="protein sequence ID" value="GEU30827.1"/>
    <property type="molecule type" value="Genomic_DNA"/>
</dbReference>
<name>A0A6L2J2X5_TANCI</name>
<protein>
    <submittedName>
        <fullName evidence="2">Uncharacterized protein</fullName>
    </submittedName>
</protein>
<evidence type="ECO:0000313" key="2">
    <source>
        <dbReference type="EMBL" id="GEU30827.1"/>
    </source>
</evidence>
<dbReference type="AlphaFoldDB" id="A0A6L2J2X5"/>
<sequence>MGHGSAPIEDNYAVENDSPIEEVAPVKAKKCGNIVDITFFCDYKEFCGFLGKNKYSLFALFDHMIQNKRNESRSCNLTVFQKALAKYEAHYDYAFTLEANKAKTSTTTLGSTQGGLNLNDKADDHGEEIRKVRPTGHDRAKKKAYSSSRSEYSSVVGGGLVDLVSDK</sequence>
<gene>
    <name evidence="2" type="ORF">Tci_002805</name>
</gene>